<dbReference type="OrthoDB" id="3176171at2759"/>
<dbReference type="GeneID" id="40317576"/>
<evidence type="ECO:0000259" key="2">
    <source>
        <dbReference type="PROSITE" id="PS50195"/>
    </source>
</evidence>
<evidence type="ECO:0000256" key="1">
    <source>
        <dbReference type="SAM" id="MobiDB-lite"/>
    </source>
</evidence>
<proteinExistence type="predicted"/>
<feature type="compositionally biased region" description="Low complexity" evidence="1">
    <location>
        <begin position="159"/>
        <end position="175"/>
    </location>
</feature>
<accession>A0A3R7L2S8</accession>
<comment type="caution">
    <text evidence="3">The sequence shown here is derived from an EMBL/GenBank/DDBJ whole genome shotgun (WGS) entry which is preliminary data.</text>
</comment>
<dbReference type="SMART" id="SM00312">
    <property type="entry name" value="PX"/>
    <property type="match status" value="2"/>
</dbReference>
<gene>
    <name evidence="3" type="ORF">Tco025E_03965</name>
</gene>
<dbReference type="Gene3D" id="3.30.1520.10">
    <property type="entry name" value="Phox-like domain"/>
    <property type="match status" value="2"/>
</dbReference>
<feature type="domain" description="PX" evidence="2">
    <location>
        <begin position="1"/>
        <end position="132"/>
    </location>
</feature>
<feature type="compositionally biased region" description="Polar residues" evidence="1">
    <location>
        <begin position="144"/>
        <end position="157"/>
    </location>
</feature>
<dbReference type="PANTHER" id="PTHR22775:SF3">
    <property type="entry name" value="SORTING NEXIN-13"/>
    <property type="match status" value="1"/>
</dbReference>
<dbReference type="GO" id="GO:0035091">
    <property type="term" value="F:phosphatidylinositol binding"/>
    <property type="evidence" value="ECO:0007669"/>
    <property type="project" value="InterPro"/>
</dbReference>
<dbReference type="CDD" id="cd06093">
    <property type="entry name" value="PX_domain"/>
    <property type="match status" value="2"/>
</dbReference>
<feature type="domain" description="PX" evidence="2">
    <location>
        <begin position="269"/>
        <end position="409"/>
    </location>
</feature>
<dbReference type="Pfam" id="PF00787">
    <property type="entry name" value="PX"/>
    <property type="match status" value="2"/>
</dbReference>
<dbReference type="Proteomes" id="UP000284403">
    <property type="component" value="Unassembled WGS sequence"/>
</dbReference>
<evidence type="ECO:0000313" key="3">
    <source>
        <dbReference type="EMBL" id="RNF19898.1"/>
    </source>
</evidence>
<dbReference type="InterPro" id="IPR001683">
    <property type="entry name" value="PX_dom"/>
</dbReference>
<name>A0A3R7L2S8_9TRYP</name>
<dbReference type="EMBL" id="MKKU01000193">
    <property type="protein sequence ID" value="RNF19898.1"/>
    <property type="molecule type" value="Genomic_DNA"/>
</dbReference>
<dbReference type="SUPFAM" id="SSF64268">
    <property type="entry name" value="PX domain"/>
    <property type="match status" value="2"/>
</dbReference>
<dbReference type="AlphaFoldDB" id="A0A3R7L2S8"/>
<reference evidence="3 4" key="1">
    <citation type="journal article" date="2018" name="BMC Genomics">
        <title>Genomic comparison of Trypanosoma conorhini and Trypanosoma rangeli to Trypanosoma cruzi strains of high and low virulence.</title>
        <authorList>
            <person name="Bradwell K.R."/>
            <person name="Koparde V.N."/>
            <person name="Matveyev A.V."/>
            <person name="Serrano M.G."/>
            <person name="Alves J.M."/>
            <person name="Parikh H."/>
            <person name="Huang B."/>
            <person name="Lee V."/>
            <person name="Espinosa-Alvarez O."/>
            <person name="Ortiz P.A."/>
            <person name="Costa-Martins A.G."/>
            <person name="Teixeira M.M."/>
            <person name="Buck G.A."/>
        </authorList>
    </citation>
    <scope>NUCLEOTIDE SEQUENCE [LARGE SCALE GENOMIC DNA]</scope>
    <source>
        <strain evidence="3 4">025E</strain>
    </source>
</reference>
<dbReference type="PROSITE" id="PS50195">
    <property type="entry name" value="PX"/>
    <property type="match status" value="2"/>
</dbReference>
<sequence>MAQVAVSAVDYDLHEGTTRYNFQVRFGRGAAWVVSRSYEQFAELHAVLERHYGGAVNLPHLTGPVRPWARNTAATAAARLPKLEAYLNEALLAAPFWSPRLYDTLLPDPDGGAEPVHVNKFLCVFLEVPEHAANAAAQSPPSPTGTTAAAQEPDPNTKTPPQAVQATATATATATVGGGGGSAVGTPAARASSSSASSDDGPGASSTPRPVAAGDAVVPKSASTTSAASEPQAVPADPAVPLEARLHCVVGSDPRDDAGELVLAAEASTITSEMVVTVKDFSILERDHIEYFLHVSICGHHWVVTKRYRQFHELHDNLVQVYGASTVPVLPYSRVPAWRKLTVETGEARRTGLNQFLQNLVTNVDAWEPRGLLTNFELSVPTVRGDQHRFTVYVNQILFEFLGFAAQIDALSGEAAARAVVEHRALLPESVKLAYDKRSLQEKRLRMRESIASNAQRLHHLRDDQLQMLLDRVALLQDDRDIMRTFRQLLLTGEVGDGVQSSFADAIAADSAGEAKTEENAGAVDASSAVVGLTALQLAKITGELFFNDTKLAAIRLFAGVLVDFDDLQDVFDTLWFGWEEARAEVEQALSRR</sequence>
<organism evidence="3 4">
    <name type="scientific">Trypanosoma conorhini</name>
    <dbReference type="NCBI Taxonomy" id="83891"/>
    <lineage>
        <taxon>Eukaryota</taxon>
        <taxon>Discoba</taxon>
        <taxon>Euglenozoa</taxon>
        <taxon>Kinetoplastea</taxon>
        <taxon>Metakinetoplastina</taxon>
        <taxon>Trypanosomatida</taxon>
        <taxon>Trypanosomatidae</taxon>
        <taxon>Trypanosoma</taxon>
    </lineage>
</organism>
<dbReference type="RefSeq" id="XP_029229012.1">
    <property type="nucleotide sequence ID" value="XM_029370881.1"/>
</dbReference>
<dbReference type="PANTHER" id="PTHR22775">
    <property type="entry name" value="SORTING NEXIN"/>
    <property type="match status" value="1"/>
</dbReference>
<protein>
    <recommendedName>
        <fullName evidence="2">PX domain-containing protein</fullName>
    </recommendedName>
</protein>
<dbReference type="InterPro" id="IPR036871">
    <property type="entry name" value="PX_dom_sf"/>
</dbReference>
<evidence type="ECO:0000313" key="4">
    <source>
        <dbReference type="Proteomes" id="UP000284403"/>
    </source>
</evidence>
<feature type="compositionally biased region" description="Low complexity" evidence="1">
    <location>
        <begin position="184"/>
        <end position="206"/>
    </location>
</feature>
<keyword evidence="4" id="KW-1185">Reference proteome</keyword>
<feature type="region of interest" description="Disordered" evidence="1">
    <location>
        <begin position="134"/>
        <end position="239"/>
    </location>
</feature>